<sequence length="120" mass="13419">MQTAEANRLSSRHLVCGSSADPASVSEEKKRKREREHCDTEGEADDFDPGKKVEVEPPPDRPIRACRTQPGKGRLLETLLVFTAACCKLGVGTVSFCFGEKHGREEDWYFWGLVPGILWI</sequence>
<dbReference type="Proteomes" id="UP001266305">
    <property type="component" value="Unassembled WGS sequence"/>
</dbReference>
<feature type="region of interest" description="Disordered" evidence="1">
    <location>
        <begin position="1"/>
        <end position="66"/>
    </location>
</feature>
<evidence type="ECO:0000313" key="2">
    <source>
        <dbReference type="EMBL" id="KAK2117453.1"/>
    </source>
</evidence>
<protein>
    <submittedName>
        <fullName evidence="2">Uncharacterized protein</fullName>
    </submittedName>
</protein>
<reference evidence="2 3" key="1">
    <citation type="submission" date="2023-05" db="EMBL/GenBank/DDBJ databases">
        <title>B98-5 Cell Line De Novo Hybrid Assembly: An Optical Mapping Approach.</title>
        <authorList>
            <person name="Kananen K."/>
            <person name="Auerbach J.A."/>
            <person name="Kautto E."/>
            <person name="Blachly J.S."/>
        </authorList>
    </citation>
    <scope>NUCLEOTIDE SEQUENCE [LARGE SCALE GENOMIC DNA]</scope>
    <source>
        <strain evidence="2">B95-8</strain>
        <tissue evidence="2">Cell line</tissue>
    </source>
</reference>
<gene>
    <name evidence="2" type="ORF">P7K49_004339</name>
</gene>
<dbReference type="EMBL" id="JASSZA010000002">
    <property type="protein sequence ID" value="KAK2117453.1"/>
    <property type="molecule type" value="Genomic_DNA"/>
</dbReference>
<proteinExistence type="predicted"/>
<accession>A0ABQ9W740</accession>
<keyword evidence="3" id="KW-1185">Reference proteome</keyword>
<evidence type="ECO:0000313" key="3">
    <source>
        <dbReference type="Proteomes" id="UP001266305"/>
    </source>
</evidence>
<name>A0ABQ9W740_SAGOE</name>
<feature type="compositionally biased region" description="Basic and acidic residues" evidence="1">
    <location>
        <begin position="48"/>
        <end position="63"/>
    </location>
</feature>
<organism evidence="2 3">
    <name type="scientific">Saguinus oedipus</name>
    <name type="common">Cotton-top tamarin</name>
    <name type="synonym">Oedipomidas oedipus</name>
    <dbReference type="NCBI Taxonomy" id="9490"/>
    <lineage>
        <taxon>Eukaryota</taxon>
        <taxon>Metazoa</taxon>
        <taxon>Chordata</taxon>
        <taxon>Craniata</taxon>
        <taxon>Vertebrata</taxon>
        <taxon>Euteleostomi</taxon>
        <taxon>Mammalia</taxon>
        <taxon>Eutheria</taxon>
        <taxon>Euarchontoglires</taxon>
        <taxon>Primates</taxon>
        <taxon>Haplorrhini</taxon>
        <taxon>Platyrrhini</taxon>
        <taxon>Cebidae</taxon>
        <taxon>Callitrichinae</taxon>
        <taxon>Saguinus</taxon>
    </lineage>
</organism>
<comment type="caution">
    <text evidence="2">The sequence shown here is derived from an EMBL/GenBank/DDBJ whole genome shotgun (WGS) entry which is preliminary data.</text>
</comment>
<evidence type="ECO:0000256" key="1">
    <source>
        <dbReference type="SAM" id="MobiDB-lite"/>
    </source>
</evidence>